<dbReference type="Pfam" id="PF13692">
    <property type="entry name" value="Glyco_trans_1_4"/>
    <property type="match status" value="1"/>
</dbReference>
<dbReference type="EMBL" id="MFLA01000040">
    <property type="protein sequence ID" value="OGG57991.1"/>
    <property type="molecule type" value="Genomic_DNA"/>
</dbReference>
<protein>
    <recommendedName>
        <fullName evidence="2">Glycosyltransferase subfamily 4-like N-terminal domain-containing protein</fullName>
    </recommendedName>
</protein>
<evidence type="ECO:0000313" key="4">
    <source>
        <dbReference type="Proteomes" id="UP000176377"/>
    </source>
</evidence>
<reference evidence="3 4" key="1">
    <citation type="journal article" date="2016" name="Nat. Commun.">
        <title>Thousands of microbial genomes shed light on interconnected biogeochemical processes in an aquifer system.</title>
        <authorList>
            <person name="Anantharaman K."/>
            <person name="Brown C.T."/>
            <person name="Hug L.A."/>
            <person name="Sharon I."/>
            <person name="Castelle C.J."/>
            <person name="Probst A.J."/>
            <person name="Thomas B.C."/>
            <person name="Singh A."/>
            <person name="Wilkins M.J."/>
            <person name="Karaoz U."/>
            <person name="Brodie E.L."/>
            <person name="Williams K.H."/>
            <person name="Hubbard S.S."/>
            <person name="Banfield J.F."/>
        </authorList>
    </citation>
    <scope>NUCLEOTIDE SEQUENCE [LARGE SCALE GENOMIC DNA]</scope>
</reference>
<dbReference type="Gene3D" id="3.40.50.2000">
    <property type="entry name" value="Glycogen Phosphorylase B"/>
    <property type="match status" value="2"/>
</dbReference>
<keyword evidence="1" id="KW-0808">Transferase</keyword>
<organism evidence="3 4">
    <name type="scientific">Candidatus Kaiserbacteria bacterium RIFCSPHIGHO2_01_FULL_56_24</name>
    <dbReference type="NCBI Taxonomy" id="1798487"/>
    <lineage>
        <taxon>Bacteria</taxon>
        <taxon>Candidatus Kaiseribacteriota</taxon>
    </lineage>
</organism>
<feature type="domain" description="Glycosyltransferase subfamily 4-like N-terminal" evidence="2">
    <location>
        <begin position="38"/>
        <end position="172"/>
    </location>
</feature>
<dbReference type="InterPro" id="IPR028098">
    <property type="entry name" value="Glyco_trans_4-like_N"/>
</dbReference>
<proteinExistence type="predicted"/>
<dbReference type="SUPFAM" id="SSF53756">
    <property type="entry name" value="UDP-Glycosyltransferase/glycogen phosphorylase"/>
    <property type="match status" value="1"/>
</dbReference>
<name>A0A1F6D9G5_9BACT</name>
<dbReference type="AlphaFoldDB" id="A0A1F6D9G5"/>
<dbReference type="GO" id="GO:0016757">
    <property type="term" value="F:glycosyltransferase activity"/>
    <property type="evidence" value="ECO:0007669"/>
    <property type="project" value="TreeGrafter"/>
</dbReference>
<evidence type="ECO:0000256" key="1">
    <source>
        <dbReference type="ARBA" id="ARBA00022679"/>
    </source>
</evidence>
<evidence type="ECO:0000259" key="2">
    <source>
        <dbReference type="Pfam" id="PF13579"/>
    </source>
</evidence>
<evidence type="ECO:0000313" key="3">
    <source>
        <dbReference type="EMBL" id="OGG57991.1"/>
    </source>
</evidence>
<dbReference type="CDD" id="cd03801">
    <property type="entry name" value="GT4_PimA-like"/>
    <property type="match status" value="1"/>
</dbReference>
<accession>A0A1F6D9G5</accession>
<gene>
    <name evidence="3" type="ORF">A2765_01320</name>
</gene>
<dbReference type="PANTHER" id="PTHR46401:SF2">
    <property type="entry name" value="GLYCOSYLTRANSFERASE WBBK-RELATED"/>
    <property type="match status" value="1"/>
</dbReference>
<dbReference type="Pfam" id="PF13579">
    <property type="entry name" value="Glyco_trans_4_4"/>
    <property type="match status" value="1"/>
</dbReference>
<comment type="caution">
    <text evidence="3">The sequence shown here is derived from an EMBL/GenBank/DDBJ whole genome shotgun (WGS) entry which is preliminary data.</text>
</comment>
<dbReference type="Proteomes" id="UP000176377">
    <property type="component" value="Unassembled WGS sequence"/>
</dbReference>
<sequence>MRIIIATPFYPPEAGVLGMYAKGLEEAFKRRGDIVSIVPIRFERTLPAGIRHLIFFLRTLIHTPRASLVLALDTWSVGVPALIAAKLFRVPFAVRIGGDFLWESYVERTKEPVLLSEFYSGRMFSLKERLIYRMTRTLVERADALLFTTRFQRDIWQKAYGFSPKRARIVENYYPPDEGEATASASRVFVAAGRPIALKNEDMLARAFARVKVEYPTIALDARALPREEHRVRVRSAYAIIIPSLSEVCSNAAIEAALFGKPFIMSRDTGTSERLENCGLYIDTRKEEELVSAITSLLDPAVYEKLQRACRLFPYEHSWETMADEILEPINASRRAG</sequence>
<dbReference type="PANTHER" id="PTHR46401">
    <property type="entry name" value="GLYCOSYLTRANSFERASE WBBK-RELATED"/>
    <property type="match status" value="1"/>
</dbReference>